<evidence type="ECO:0000256" key="1">
    <source>
        <dbReference type="ARBA" id="ARBA00004141"/>
    </source>
</evidence>
<evidence type="ECO:0000256" key="4">
    <source>
        <dbReference type="ARBA" id="ARBA00023136"/>
    </source>
</evidence>
<feature type="transmembrane region" description="Helical" evidence="6">
    <location>
        <begin position="140"/>
        <end position="160"/>
    </location>
</feature>
<dbReference type="AlphaFoldDB" id="A0A2J6TE58"/>
<dbReference type="PANTHER" id="PTHR13439">
    <property type="entry name" value="CT120 PROTEIN"/>
    <property type="match status" value="1"/>
</dbReference>
<evidence type="ECO:0000259" key="7">
    <source>
        <dbReference type="PROSITE" id="PS50922"/>
    </source>
</evidence>
<evidence type="ECO:0000313" key="8">
    <source>
        <dbReference type="EMBL" id="PMD61314.1"/>
    </source>
</evidence>
<evidence type="ECO:0000256" key="5">
    <source>
        <dbReference type="PROSITE-ProRule" id="PRU00205"/>
    </source>
</evidence>
<dbReference type="STRING" id="1095630.A0A2J6TE58"/>
<gene>
    <name evidence="8" type="ORF">K444DRAFT_611557</name>
</gene>
<dbReference type="Proteomes" id="UP000235371">
    <property type="component" value="Unassembled WGS sequence"/>
</dbReference>
<feature type="transmembrane region" description="Helical" evidence="6">
    <location>
        <begin position="36"/>
        <end position="61"/>
    </location>
</feature>
<dbReference type="InterPro" id="IPR006634">
    <property type="entry name" value="TLC-dom"/>
</dbReference>
<keyword evidence="9" id="KW-1185">Reference proteome</keyword>
<dbReference type="EMBL" id="KZ613786">
    <property type="protein sequence ID" value="PMD61314.1"/>
    <property type="molecule type" value="Genomic_DNA"/>
</dbReference>
<protein>
    <submittedName>
        <fullName evidence="8">DUF887-domain-containing protein</fullName>
    </submittedName>
</protein>
<dbReference type="FunCoup" id="A0A2J6TE58">
    <property type="interactions" value="103"/>
</dbReference>
<dbReference type="GO" id="GO:0055088">
    <property type="term" value="P:lipid homeostasis"/>
    <property type="evidence" value="ECO:0007669"/>
    <property type="project" value="TreeGrafter"/>
</dbReference>
<feature type="domain" description="TLC" evidence="7">
    <location>
        <begin position="68"/>
        <end position="304"/>
    </location>
</feature>
<accession>A0A2J6TE58</accession>
<keyword evidence="2 5" id="KW-0812">Transmembrane</keyword>
<dbReference type="Pfam" id="PF03798">
    <property type="entry name" value="TRAM_LAG1_CLN8"/>
    <property type="match status" value="1"/>
</dbReference>
<reference evidence="8 9" key="1">
    <citation type="submission" date="2016-04" db="EMBL/GenBank/DDBJ databases">
        <title>A degradative enzymes factory behind the ericoid mycorrhizal symbiosis.</title>
        <authorList>
            <consortium name="DOE Joint Genome Institute"/>
            <person name="Martino E."/>
            <person name="Morin E."/>
            <person name="Grelet G."/>
            <person name="Kuo A."/>
            <person name="Kohler A."/>
            <person name="Daghino S."/>
            <person name="Barry K."/>
            <person name="Choi C."/>
            <person name="Cichocki N."/>
            <person name="Clum A."/>
            <person name="Copeland A."/>
            <person name="Hainaut M."/>
            <person name="Haridas S."/>
            <person name="Labutti K."/>
            <person name="Lindquist E."/>
            <person name="Lipzen A."/>
            <person name="Khouja H.-R."/>
            <person name="Murat C."/>
            <person name="Ohm R."/>
            <person name="Olson A."/>
            <person name="Spatafora J."/>
            <person name="Veneault-Fourrey C."/>
            <person name="Henrissat B."/>
            <person name="Grigoriev I."/>
            <person name="Martin F."/>
            <person name="Perotto S."/>
        </authorList>
    </citation>
    <scope>NUCLEOTIDE SEQUENCE [LARGE SCALE GENOMIC DNA]</scope>
    <source>
        <strain evidence="8 9">E</strain>
    </source>
</reference>
<feature type="transmembrane region" description="Helical" evidence="6">
    <location>
        <begin position="199"/>
        <end position="216"/>
    </location>
</feature>
<dbReference type="RefSeq" id="XP_024738218.1">
    <property type="nucleotide sequence ID" value="XM_024879969.1"/>
</dbReference>
<evidence type="ECO:0000313" key="9">
    <source>
        <dbReference type="Proteomes" id="UP000235371"/>
    </source>
</evidence>
<evidence type="ECO:0000256" key="3">
    <source>
        <dbReference type="ARBA" id="ARBA00022989"/>
    </source>
</evidence>
<name>A0A2J6TE58_9HELO</name>
<sequence>MLDPFYPPPPILVRAIQPIADLLSLSTLPLHIHEVVIGWICYHLIYTTISPIISTWLFPAIYPHLSARTTISWNVHVTSFIQSSLITIFALFVIWSDEERSEMDWAGRIWGYTGAGGVVQGFAAGYFLWDLVASTMHLNVLGWGSLAHAVSALLVTSLGFRPFANYYGLNFILYEISTPFLNIHWFFDKLNLTGSRVQLYNGIALLTTFFVCRVLWGNYQSICIYSDVWTALHTPGFYPQIVKDNSIFAYRNIPGSRSNSEYGFGKMGLPMWLVYAYLGSNTILNFLNIYWFAKMIQALRKRFQHSNLSIKKERNSEVDIGQHVD</sequence>
<dbReference type="GO" id="GO:0016020">
    <property type="term" value="C:membrane"/>
    <property type="evidence" value="ECO:0007669"/>
    <property type="project" value="UniProtKB-SubCell"/>
</dbReference>
<dbReference type="SMART" id="SM00724">
    <property type="entry name" value="TLC"/>
    <property type="match status" value="1"/>
</dbReference>
<dbReference type="GeneID" id="36588046"/>
<keyword evidence="3 6" id="KW-1133">Transmembrane helix</keyword>
<organism evidence="8 9">
    <name type="scientific">Hyaloscypha bicolor E</name>
    <dbReference type="NCBI Taxonomy" id="1095630"/>
    <lineage>
        <taxon>Eukaryota</taxon>
        <taxon>Fungi</taxon>
        <taxon>Dikarya</taxon>
        <taxon>Ascomycota</taxon>
        <taxon>Pezizomycotina</taxon>
        <taxon>Leotiomycetes</taxon>
        <taxon>Helotiales</taxon>
        <taxon>Hyaloscyphaceae</taxon>
        <taxon>Hyaloscypha</taxon>
        <taxon>Hyaloscypha bicolor</taxon>
    </lineage>
</organism>
<feature type="transmembrane region" description="Helical" evidence="6">
    <location>
        <begin position="166"/>
        <end position="187"/>
    </location>
</feature>
<feature type="transmembrane region" description="Helical" evidence="6">
    <location>
        <begin position="109"/>
        <end position="128"/>
    </location>
</feature>
<evidence type="ECO:0000256" key="6">
    <source>
        <dbReference type="SAM" id="Phobius"/>
    </source>
</evidence>
<dbReference type="PROSITE" id="PS50922">
    <property type="entry name" value="TLC"/>
    <property type="match status" value="1"/>
</dbReference>
<feature type="transmembrane region" description="Helical" evidence="6">
    <location>
        <begin position="272"/>
        <end position="293"/>
    </location>
</feature>
<dbReference type="GO" id="GO:0005783">
    <property type="term" value="C:endoplasmic reticulum"/>
    <property type="evidence" value="ECO:0007669"/>
    <property type="project" value="TreeGrafter"/>
</dbReference>
<dbReference type="InterPro" id="IPR050846">
    <property type="entry name" value="TLCD"/>
</dbReference>
<proteinExistence type="predicted"/>
<comment type="subcellular location">
    <subcellularLocation>
        <location evidence="1">Membrane</location>
        <topology evidence="1">Multi-pass membrane protein</topology>
    </subcellularLocation>
</comment>
<keyword evidence="4 5" id="KW-0472">Membrane</keyword>
<dbReference type="PANTHER" id="PTHR13439:SF0">
    <property type="entry name" value="TOPOISOMERASE I DAMAGE AFFECTED PROTEIN 4"/>
    <property type="match status" value="1"/>
</dbReference>
<dbReference type="InParanoid" id="A0A2J6TE58"/>
<evidence type="ECO:0000256" key="2">
    <source>
        <dbReference type="ARBA" id="ARBA00022692"/>
    </source>
</evidence>
<dbReference type="OrthoDB" id="10266980at2759"/>
<feature type="transmembrane region" description="Helical" evidence="6">
    <location>
        <begin position="73"/>
        <end position="94"/>
    </location>
</feature>